<keyword evidence="1" id="KW-0812">Transmembrane</keyword>
<dbReference type="Pfam" id="PF20462">
    <property type="entry name" value="DUF6715"/>
    <property type="match status" value="1"/>
</dbReference>
<evidence type="ECO:0000256" key="1">
    <source>
        <dbReference type="SAM" id="Phobius"/>
    </source>
</evidence>
<feature type="transmembrane region" description="Helical" evidence="1">
    <location>
        <begin position="6"/>
        <end position="24"/>
    </location>
</feature>
<evidence type="ECO:0000313" key="3">
    <source>
        <dbReference type="EMBL" id="RHE98539.1"/>
    </source>
</evidence>
<dbReference type="InterPro" id="IPR046563">
    <property type="entry name" value="DUF6715"/>
</dbReference>
<dbReference type="RefSeq" id="WP_055040541.1">
    <property type="nucleotide sequence ID" value="NZ_CBCTRZ010000063.1"/>
</dbReference>
<keyword evidence="4" id="KW-1185">Reference proteome</keyword>
<evidence type="ECO:0000313" key="2">
    <source>
        <dbReference type="EMBL" id="CRL43273.1"/>
    </source>
</evidence>
<dbReference type="Proteomes" id="UP000049828">
    <property type="component" value="Unassembled WGS sequence"/>
</dbReference>
<reference evidence="3 5" key="3">
    <citation type="submission" date="2018-08" db="EMBL/GenBank/DDBJ databases">
        <title>A genome reference for cultivated species of the human gut microbiota.</title>
        <authorList>
            <person name="Zou Y."/>
            <person name="Xue W."/>
            <person name="Luo G."/>
        </authorList>
    </citation>
    <scope>NUCLEOTIDE SEQUENCE [LARGE SCALE GENOMIC DNA]</scope>
    <source>
        <strain evidence="3 5">AM27-11</strain>
    </source>
</reference>
<organism evidence="2 4">
    <name type="scientific">Roseburia inulinivorans</name>
    <dbReference type="NCBI Taxonomy" id="360807"/>
    <lineage>
        <taxon>Bacteria</taxon>
        <taxon>Bacillati</taxon>
        <taxon>Bacillota</taxon>
        <taxon>Clostridia</taxon>
        <taxon>Lachnospirales</taxon>
        <taxon>Lachnospiraceae</taxon>
        <taxon>Roseburia</taxon>
    </lineage>
</organism>
<dbReference type="EMBL" id="QSKW01000008">
    <property type="protein sequence ID" value="RHE98539.1"/>
    <property type="molecule type" value="Genomic_DNA"/>
</dbReference>
<protein>
    <submittedName>
        <fullName evidence="2">Uncharacterized protein</fullName>
    </submittedName>
</protein>
<evidence type="ECO:0000313" key="5">
    <source>
        <dbReference type="Proteomes" id="UP000286271"/>
    </source>
</evidence>
<name>A0A0M6X2E5_9FIRM</name>
<gene>
    <name evidence="3" type="ORF">DW707_07225</name>
    <name evidence="2" type="ORF">RIL183_08871</name>
</gene>
<dbReference type="STRING" id="360807.ERS852392_01083"/>
<evidence type="ECO:0000313" key="4">
    <source>
        <dbReference type="Proteomes" id="UP000049828"/>
    </source>
</evidence>
<reference evidence="2" key="2">
    <citation type="submission" date="2015-05" db="EMBL/GenBank/DDBJ databases">
        <authorList>
            <person name="Wang D.B."/>
            <person name="Wang M."/>
        </authorList>
    </citation>
    <scope>NUCLEOTIDE SEQUENCE [LARGE SCALE GENOMIC DNA]</scope>
    <source>
        <strain evidence="2">L1-83</strain>
    </source>
</reference>
<dbReference type="AlphaFoldDB" id="A0A0M6X2E5"/>
<keyword evidence="1" id="KW-0472">Membrane</keyword>
<dbReference type="EMBL" id="CVRS01000129">
    <property type="protein sequence ID" value="CRL43273.1"/>
    <property type="molecule type" value="Genomic_DNA"/>
</dbReference>
<keyword evidence="1" id="KW-1133">Transmembrane helix</keyword>
<dbReference type="Proteomes" id="UP000286271">
    <property type="component" value="Unassembled WGS sequence"/>
</dbReference>
<reference evidence="4" key="1">
    <citation type="submission" date="2015-05" db="EMBL/GenBank/DDBJ databases">
        <authorList>
            <consortium name="Pathogen Informatics"/>
        </authorList>
    </citation>
    <scope>NUCLEOTIDE SEQUENCE [LARGE SCALE GENOMIC DNA]</scope>
    <source>
        <strain evidence="4">L1-83</strain>
    </source>
</reference>
<sequence>MKNTKFVIIIVVCVCVILGGYYYLTNRNNAKEEENITLTEIQELTTKNLDKNFPATPREVVKLYNRIITCFYNDEYTDDELYDLGDQARKLFDDELLENNPRDEYFKNLKEDISEYHDKNKTIASSAVDSSNDVEYKEVDGDDCAYVKASYFIKEGSAYSRTYQMYVLRKDADGNWKILVFYQVNGDSSDDE</sequence>
<accession>A0A0M6X2E5</accession>
<dbReference type="OrthoDB" id="9795825at2"/>
<proteinExistence type="predicted"/>